<keyword evidence="7 8" id="KW-1133">Transmembrane helix</keyword>
<keyword evidence="3" id="KW-0597">Phosphoprotein</keyword>
<evidence type="ECO:0000256" key="2">
    <source>
        <dbReference type="ARBA" id="ARBA00012438"/>
    </source>
</evidence>
<dbReference type="EMBL" id="JADIMI010000036">
    <property type="protein sequence ID" value="MBO8452023.1"/>
    <property type="molecule type" value="Genomic_DNA"/>
</dbReference>
<evidence type="ECO:0000256" key="5">
    <source>
        <dbReference type="ARBA" id="ARBA00022692"/>
    </source>
</evidence>
<dbReference type="PROSITE" id="PS50109">
    <property type="entry name" value="HIS_KIN"/>
    <property type="match status" value="1"/>
</dbReference>
<accession>A0A9D9EQZ0</accession>
<dbReference type="InterPro" id="IPR050428">
    <property type="entry name" value="TCS_sensor_his_kinase"/>
</dbReference>
<dbReference type="InterPro" id="IPR036890">
    <property type="entry name" value="HATPase_C_sf"/>
</dbReference>
<keyword evidence="4" id="KW-0808">Transferase</keyword>
<dbReference type="InterPro" id="IPR003594">
    <property type="entry name" value="HATPase_dom"/>
</dbReference>
<dbReference type="Pfam" id="PF00512">
    <property type="entry name" value="HisKA"/>
    <property type="match status" value="1"/>
</dbReference>
<name>A0A9D9EQZ0_9BACT</name>
<evidence type="ECO:0000259" key="9">
    <source>
        <dbReference type="PROSITE" id="PS50109"/>
    </source>
</evidence>
<evidence type="ECO:0000256" key="7">
    <source>
        <dbReference type="ARBA" id="ARBA00022989"/>
    </source>
</evidence>
<evidence type="ECO:0000256" key="3">
    <source>
        <dbReference type="ARBA" id="ARBA00022553"/>
    </source>
</evidence>
<dbReference type="SMART" id="SM00387">
    <property type="entry name" value="HATPase_c"/>
    <property type="match status" value="1"/>
</dbReference>
<protein>
    <recommendedName>
        <fullName evidence="2">histidine kinase</fullName>
        <ecNumber evidence="2">2.7.13.3</ecNumber>
    </recommendedName>
</protein>
<keyword evidence="6 10" id="KW-0418">Kinase</keyword>
<evidence type="ECO:0000313" key="10">
    <source>
        <dbReference type="EMBL" id="MBO8452023.1"/>
    </source>
</evidence>
<keyword evidence="5 8" id="KW-0812">Transmembrane</keyword>
<reference evidence="10" key="2">
    <citation type="journal article" date="2021" name="PeerJ">
        <title>Extensive microbial diversity within the chicken gut microbiome revealed by metagenomics and culture.</title>
        <authorList>
            <person name="Gilroy R."/>
            <person name="Ravi A."/>
            <person name="Getino M."/>
            <person name="Pursley I."/>
            <person name="Horton D.L."/>
            <person name="Alikhan N.F."/>
            <person name="Baker D."/>
            <person name="Gharbi K."/>
            <person name="Hall N."/>
            <person name="Watson M."/>
            <person name="Adriaenssens E.M."/>
            <person name="Foster-Nyarko E."/>
            <person name="Jarju S."/>
            <person name="Secka A."/>
            <person name="Antonio M."/>
            <person name="Oren A."/>
            <person name="Chaudhuri R.R."/>
            <person name="La Ragione R."/>
            <person name="Hildebrand F."/>
            <person name="Pallen M.J."/>
        </authorList>
    </citation>
    <scope>NUCLEOTIDE SEQUENCE</scope>
    <source>
        <strain evidence="10">B1-20833</strain>
    </source>
</reference>
<evidence type="ECO:0000256" key="4">
    <source>
        <dbReference type="ARBA" id="ARBA00022679"/>
    </source>
</evidence>
<dbReference type="Gene3D" id="3.30.565.10">
    <property type="entry name" value="Histidine kinase-like ATPase, C-terminal domain"/>
    <property type="match status" value="1"/>
</dbReference>
<dbReference type="PANTHER" id="PTHR45436:SF5">
    <property type="entry name" value="SENSOR HISTIDINE KINASE TRCS"/>
    <property type="match status" value="1"/>
</dbReference>
<dbReference type="InterPro" id="IPR005467">
    <property type="entry name" value="His_kinase_dom"/>
</dbReference>
<evidence type="ECO:0000313" key="11">
    <source>
        <dbReference type="Proteomes" id="UP000823661"/>
    </source>
</evidence>
<dbReference type="SUPFAM" id="SSF55874">
    <property type="entry name" value="ATPase domain of HSP90 chaperone/DNA topoisomerase II/histidine kinase"/>
    <property type="match status" value="1"/>
</dbReference>
<dbReference type="Pfam" id="PF02518">
    <property type="entry name" value="HATPase_c"/>
    <property type="match status" value="1"/>
</dbReference>
<comment type="catalytic activity">
    <reaction evidence="1">
        <text>ATP + protein L-histidine = ADP + protein N-phospho-L-histidine.</text>
        <dbReference type="EC" id="2.7.13.3"/>
    </reaction>
</comment>
<feature type="domain" description="Histidine kinase" evidence="9">
    <location>
        <begin position="222"/>
        <end position="430"/>
    </location>
</feature>
<dbReference type="GO" id="GO:0005886">
    <property type="term" value="C:plasma membrane"/>
    <property type="evidence" value="ECO:0007669"/>
    <property type="project" value="TreeGrafter"/>
</dbReference>
<keyword evidence="8" id="KW-0472">Membrane</keyword>
<sequence length="430" mass="47999">MRLVTKIILGLSAFVLIALGLWGTVFYFSLVGELTEEIDETLADYSNDIIVWSLAGEPLPYSDAVAYNTFDIMEVTPEYAAVNNRIRYWESVTYIQSQDEDVPARNRSCIFMDADDRYYELTVSVPTIERDSVSEHIFKWTVILYVVLLLAIVGIDISVVRRNLRPLDQLLQWLDSYSRGERPGPVPVDSKVVEFRRLSAAAQEAVDRLESQNEEQRAFIGNVSHELQTPLAVCTARVDSLLADPEVTEGQAVELMKLGRSLRDVSRLNSTLLMLHRIDNDQFPESERVDFSELVEEGVGLYSEIYSSKGLSVSVNVTAPFVFDMNMQLARMLVGNLIKNAFVHSVRGGAAEVEMSACGFSVSNPGKTPLDPGLVFTRFYRQSSDTAGSTGLGLALVHSICRSYSLDLSYRWDDGFHRFSVGLRDQASAG</sequence>
<organism evidence="10 11">
    <name type="scientific">Candidatus Cryptobacteroides intestinavium</name>
    <dbReference type="NCBI Taxonomy" id="2840766"/>
    <lineage>
        <taxon>Bacteria</taxon>
        <taxon>Pseudomonadati</taxon>
        <taxon>Bacteroidota</taxon>
        <taxon>Bacteroidia</taxon>
        <taxon>Bacteroidales</taxon>
        <taxon>Candidatus Cryptobacteroides</taxon>
    </lineage>
</organism>
<dbReference type="CDD" id="cd00082">
    <property type="entry name" value="HisKA"/>
    <property type="match status" value="1"/>
</dbReference>
<dbReference type="EC" id="2.7.13.3" evidence="2"/>
<feature type="transmembrane region" description="Helical" evidence="8">
    <location>
        <begin position="7"/>
        <end position="30"/>
    </location>
</feature>
<dbReference type="SMART" id="SM00388">
    <property type="entry name" value="HisKA"/>
    <property type="match status" value="1"/>
</dbReference>
<dbReference type="SUPFAM" id="SSF47384">
    <property type="entry name" value="Homodimeric domain of signal transducing histidine kinase"/>
    <property type="match status" value="1"/>
</dbReference>
<evidence type="ECO:0000256" key="1">
    <source>
        <dbReference type="ARBA" id="ARBA00000085"/>
    </source>
</evidence>
<proteinExistence type="predicted"/>
<evidence type="ECO:0000256" key="6">
    <source>
        <dbReference type="ARBA" id="ARBA00022777"/>
    </source>
</evidence>
<gene>
    <name evidence="10" type="ORF">IAC06_03955</name>
</gene>
<feature type="transmembrane region" description="Helical" evidence="8">
    <location>
        <begin position="137"/>
        <end position="160"/>
    </location>
</feature>
<comment type="caution">
    <text evidence="10">The sequence shown here is derived from an EMBL/GenBank/DDBJ whole genome shotgun (WGS) entry which is preliminary data.</text>
</comment>
<dbReference type="GO" id="GO:0000155">
    <property type="term" value="F:phosphorelay sensor kinase activity"/>
    <property type="evidence" value="ECO:0007669"/>
    <property type="project" value="InterPro"/>
</dbReference>
<dbReference type="PANTHER" id="PTHR45436">
    <property type="entry name" value="SENSOR HISTIDINE KINASE YKOH"/>
    <property type="match status" value="1"/>
</dbReference>
<evidence type="ECO:0000256" key="8">
    <source>
        <dbReference type="SAM" id="Phobius"/>
    </source>
</evidence>
<dbReference type="AlphaFoldDB" id="A0A9D9EQZ0"/>
<dbReference type="InterPro" id="IPR003661">
    <property type="entry name" value="HisK_dim/P_dom"/>
</dbReference>
<reference evidence="10" key="1">
    <citation type="submission" date="2020-10" db="EMBL/GenBank/DDBJ databases">
        <authorList>
            <person name="Gilroy R."/>
        </authorList>
    </citation>
    <scope>NUCLEOTIDE SEQUENCE</scope>
    <source>
        <strain evidence="10">B1-20833</strain>
    </source>
</reference>
<dbReference type="Proteomes" id="UP000823661">
    <property type="component" value="Unassembled WGS sequence"/>
</dbReference>
<dbReference type="InterPro" id="IPR036097">
    <property type="entry name" value="HisK_dim/P_sf"/>
</dbReference>
<dbReference type="Gene3D" id="1.10.287.130">
    <property type="match status" value="1"/>
</dbReference>